<sequence length="255" mass="28781">MLDLLIEQQQKMGQVTSFTPMVYNTVAHGMQCGLISRQIRSKFNGYKAIERYNKSSGRGPWDDEFGTNIDEMPEEDVQSWEQYLATTPSDVEHLIEHRNTGWLYYSRMRTLCAGQPFSEGDVSYMVGSRRDVEEEEEEVPPEGALASQEVNYSDLFTEKQYAESSNNRIDAGAMLTAFDLDPNYLMDLGMDITSPDPTIQYTALRSVLLTLKQLPVTQLSPQGGTNFPPIPRPDIAIPFSQFNIVPSMLQSNEPS</sequence>
<dbReference type="Proteomes" id="UP000683000">
    <property type="component" value="Unassembled WGS sequence"/>
</dbReference>
<proteinExistence type="predicted"/>
<keyword evidence="2" id="KW-1185">Reference proteome</keyword>
<dbReference type="AlphaFoldDB" id="A0A8I2YWL4"/>
<accession>A0A8I2YWL4</accession>
<evidence type="ECO:0000313" key="1">
    <source>
        <dbReference type="EMBL" id="KAG6378238.1"/>
    </source>
</evidence>
<gene>
    <name evidence="1" type="ORF">JVT61DRAFT_13941</name>
</gene>
<dbReference type="OrthoDB" id="2668854at2759"/>
<protein>
    <submittedName>
        <fullName evidence="1">Uncharacterized protein</fullName>
    </submittedName>
</protein>
<name>A0A8I2YWL4_9AGAM</name>
<evidence type="ECO:0000313" key="2">
    <source>
        <dbReference type="Proteomes" id="UP000683000"/>
    </source>
</evidence>
<reference evidence="1" key="1">
    <citation type="submission" date="2021-03" db="EMBL/GenBank/DDBJ databases">
        <title>Evolutionary innovations through gain and loss of genes in the ectomycorrhizal Boletales.</title>
        <authorList>
            <person name="Wu G."/>
            <person name="Miyauchi S."/>
            <person name="Morin E."/>
            <person name="Yang Z.-L."/>
            <person name="Xu J."/>
            <person name="Martin F.M."/>
        </authorList>
    </citation>
    <scope>NUCLEOTIDE SEQUENCE</scope>
    <source>
        <strain evidence="1">BR01</strain>
    </source>
</reference>
<organism evidence="1 2">
    <name type="scientific">Boletus reticuloceps</name>
    <dbReference type="NCBI Taxonomy" id="495285"/>
    <lineage>
        <taxon>Eukaryota</taxon>
        <taxon>Fungi</taxon>
        <taxon>Dikarya</taxon>
        <taxon>Basidiomycota</taxon>
        <taxon>Agaricomycotina</taxon>
        <taxon>Agaricomycetes</taxon>
        <taxon>Agaricomycetidae</taxon>
        <taxon>Boletales</taxon>
        <taxon>Boletineae</taxon>
        <taxon>Boletaceae</taxon>
        <taxon>Boletoideae</taxon>
        <taxon>Boletus</taxon>
    </lineage>
</organism>
<dbReference type="EMBL" id="JAGFBS010000007">
    <property type="protein sequence ID" value="KAG6378238.1"/>
    <property type="molecule type" value="Genomic_DNA"/>
</dbReference>
<comment type="caution">
    <text evidence="1">The sequence shown here is derived from an EMBL/GenBank/DDBJ whole genome shotgun (WGS) entry which is preliminary data.</text>
</comment>